<proteinExistence type="predicted"/>
<name>A0A2P5B918_PARAD</name>
<dbReference type="Proteomes" id="UP000237105">
    <property type="component" value="Unassembled WGS sequence"/>
</dbReference>
<accession>A0A2P5B918</accession>
<dbReference type="OrthoDB" id="10299780at2759"/>
<dbReference type="AlphaFoldDB" id="A0A2P5B918"/>
<organism evidence="1 2">
    <name type="scientific">Parasponia andersonii</name>
    <name type="common">Sponia andersonii</name>
    <dbReference type="NCBI Taxonomy" id="3476"/>
    <lineage>
        <taxon>Eukaryota</taxon>
        <taxon>Viridiplantae</taxon>
        <taxon>Streptophyta</taxon>
        <taxon>Embryophyta</taxon>
        <taxon>Tracheophyta</taxon>
        <taxon>Spermatophyta</taxon>
        <taxon>Magnoliopsida</taxon>
        <taxon>eudicotyledons</taxon>
        <taxon>Gunneridae</taxon>
        <taxon>Pentapetalae</taxon>
        <taxon>rosids</taxon>
        <taxon>fabids</taxon>
        <taxon>Rosales</taxon>
        <taxon>Cannabaceae</taxon>
        <taxon>Parasponia</taxon>
    </lineage>
</organism>
<sequence length="222" mass="25745">MDDSLLTLLLNVLYKRLASQEVVSFFRGGKLNPKRLNELKLMVVSAKALLKYAKYQLTEPNVKMWLERLEQVLNEVERMMDENNTEALPLNVEKGESRSKAGMCLNFSPALFSRYNSGVKSEIEEILGTLEDLLDERVYLYLKDVEPKLQHGYFWYAIEGRYGMVYKLREEMFLDHLKVFASRMYDVAHGNDDDDSGPTWNDVHELSFSSGQISFFSDDIED</sequence>
<protein>
    <recommendedName>
        <fullName evidence="3">Rx N-terminal domain-containing protein</fullName>
    </recommendedName>
</protein>
<gene>
    <name evidence="1" type="ORF">PanWU01x14_259790</name>
</gene>
<evidence type="ECO:0008006" key="3">
    <source>
        <dbReference type="Google" id="ProtNLM"/>
    </source>
</evidence>
<evidence type="ECO:0000313" key="1">
    <source>
        <dbReference type="EMBL" id="PON45274.1"/>
    </source>
</evidence>
<dbReference type="EMBL" id="JXTB01000334">
    <property type="protein sequence ID" value="PON45274.1"/>
    <property type="molecule type" value="Genomic_DNA"/>
</dbReference>
<comment type="caution">
    <text evidence="1">The sequence shown here is derived from an EMBL/GenBank/DDBJ whole genome shotgun (WGS) entry which is preliminary data.</text>
</comment>
<reference evidence="2" key="1">
    <citation type="submission" date="2016-06" db="EMBL/GenBank/DDBJ databases">
        <title>Parallel loss of symbiosis genes in relatives of nitrogen-fixing non-legume Parasponia.</title>
        <authorList>
            <person name="Van Velzen R."/>
            <person name="Holmer R."/>
            <person name="Bu F."/>
            <person name="Rutten L."/>
            <person name="Van Zeijl A."/>
            <person name="Liu W."/>
            <person name="Santuari L."/>
            <person name="Cao Q."/>
            <person name="Sharma T."/>
            <person name="Shen D."/>
            <person name="Roswanjaya Y."/>
            <person name="Wardhani T."/>
            <person name="Kalhor M.S."/>
            <person name="Jansen J."/>
            <person name="Van den Hoogen J."/>
            <person name="Gungor B."/>
            <person name="Hartog M."/>
            <person name="Hontelez J."/>
            <person name="Verver J."/>
            <person name="Yang W.-C."/>
            <person name="Schijlen E."/>
            <person name="Repin R."/>
            <person name="Schilthuizen M."/>
            <person name="Schranz E."/>
            <person name="Heidstra R."/>
            <person name="Miyata K."/>
            <person name="Fedorova E."/>
            <person name="Kohlen W."/>
            <person name="Bisseling T."/>
            <person name="Smit S."/>
            <person name="Geurts R."/>
        </authorList>
    </citation>
    <scope>NUCLEOTIDE SEQUENCE [LARGE SCALE GENOMIC DNA]</scope>
    <source>
        <strain evidence="2">cv. WU1-14</strain>
    </source>
</reference>
<keyword evidence="2" id="KW-1185">Reference proteome</keyword>
<evidence type="ECO:0000313" key="2">
    <source>
        <dbReference type="Proteomes" id="UP000237105"/>
    </source>
</evidence>